<dbReference type="AlphaFoldDB" id="A0A131YPP2"/>
<organism evidence="2">
    <name type="scientific">Rhipicephalus appendiculatus</name>
    <name type="common">Brown ear tick</name>
    <dbReference type="NCBI Taxonomy" id="34631"/>
    <lineage>
        <taxon>Eukaryota</taxon>
        <taxon>Metazoa</taxon>
        <taxon>Ecdysozoa</taxon>
        <taxon>Arthropoda</taxon>
        <taxon>Chelicerata</taxon>
        <taxon>Arachnida</taxon>
        <taxon>Acari</taxon>
        <taxon>Parasitiformes</taxon>
        <taxon>Ixodida</taxon>
        <taxon>Ixodoidea</taxon>
        <taxon>Ixodidae</taxon>
        <taxon>Rhipicephalinae</taxon>
        <taxon>Rhipicephalus</taxon>
        <taxon>Rhipicephalus</taxon>
    </lineage>
</organism>
<keyword evidence="1" id="KW-0732">Signal</keyword>
<feature type="signal peptide" evidence="1">
    <location>
        <begin position="1"/>
        <end position="22"/>
    </location>
</feature>
<reference evidence="2" key="1">
    <citation type="journal article" date="2016" name="Ticks Tick Borne Dis.">
        <title>De novo assembly and annotation of the salivary gland transcriptome of Rhipicephalus appendiculatus male and female ticks during blood feeding.</title>
        <authorList>
            <person name="de Castro M.H."/>
            <person name="de Klerk D."/>
            <person name="Pienaar R."/>
            <person name="Latif A.A."/>
            <person name="Rees D.J."/>
            <person name="Mans B.J."/>
        </authorList>
    </citation>
    <scope>NUCLEOTIDE SEQUENCE</scope>
    <source>
        <tissue evidence="2">Salivary glands</tissue>
    </source>
</reference>
<evidence type="ECO:0008006" key="3">
    <source>
        <dbReference type="Google" id="ProtNLM"/>
    </source>
</evidence>
<sequence length="84" mass="9160">MSPTTLILCGAIISVALETAMSCGKCCGVCQAPSCVKTRKTDQTTHSSKKHFFKEGGQCQEVQYYGCKGWFYGTKDDCDRCCKG</sequence>
<dbReference type="EMBL" id="GEDV01008686">
    <property type="protein sequence ID" value="JAP79871.1"/>
    <property type="molecule type" value="Transcribed_RNA"/>
</dbReference>
<name>A0A131YPP2_RHIAP</name>
<evidence type="ECO:0000313" key="2">
    <source>
        <dbReference type="EMBL" id="JAP79871.1"/>
    </source>
</evidence>
<evidence type="ECO:0000256" key="1">
    <source>
        <dbReference type="SAM" id="SignalP"/>
    </source>
</evidence>
<feature type="chain" id="PRO_5007285735" description="Pancreatic trypsin inhibitor" evidence="1">
    <location>
        <begin position="23"/>
        <end position="84"/>
    </location>
</feature>
<protein>
    <recommendedName>
        <fullName evidence="3">Pancreatic trypsin inhibitor</fullName>
    </recommendedName>
</protein>
<accession>A0A131YPP2</accession>
<proteinExistence type="predicted"/>